<dbReference type="PANTHER" id="PTHR46371">
    <property type="entry name" value="OS04G0464100 PROTEIN"/>
    <property type="match status" value="1"/>
</dbReference>
<dbReference type="Gene3D" id="3.30.70.100">
    <property type="match status" value="2"/>
</dbReference>
<name>A0A8S0V6K6_OLEEU</name>
<dbReference type="AlphaFoldDB" id="A0A8S0V6K6"/>
<evidence type="ECO:0000313" key="2">
    <source>
        <dbReference type="Proteomes" id="UP000594638"/>
    </source>
</evidence>
<protein>
    <submittedName>
        <fullName evidence="1">Uncharacterized protein</fullName>
    </submittedName>
</protein>
<dbReference type="EMBL" id="CACTIH010009159">
    <property type="protein sequence ID" value="CAA3026386.1"/>
    <property type="molecule type" value="Genomic_DNA"/>
</dbReference>
<dbReference type="Proteomes" id="UP000594638">
    <property type="component" value="Unassembled WGS sequence"/>
</dbReference>
<evidence type="ECO:0000313" key="1">
    <source>
        <dbReference type="EMBL" id="CAA3026386.1"/>
    </source>
</evidence>
<dbReference type="Gramene" id="OE9A033593T1">
    <property type="protein sequence ID" value="OE9A033593C1"/>
    <property type="gene ID" value="OE9A033593"/>
</dbReference>
<sequence>MEGEEMNKLTVIGEDIDTVTLVKLLRKNVCFAKIVSVGPTETANTAEDKNEAAQKVVIEVSLNGHISQGIIEMLMCCVNQESNEATKIRTRAMKIAVCIPRVESAAMEGEERNKLTVIGEDIDTVTLVKLLRKNVCFAKIVSVGPTETVKTAEDKNQAAVHPICYNHVPHYQLLEIREPYYTPSCFNF</sequence>
<organism evidence="1 2">
    <name type="scientific">Olea europaea subsp. europaea</name>
    <dbReference type="NCBI Taxonomy" id="158383"/>
    <lineage>
        <taxon>Eukaryota</taxon>
        <taxon>Viridiplantae</taxon>
        <taxon>Streptophyta</taxon>
        <taxon>Embryophyta</taxon>
        <taxon>Tracheophyta</taxon>
        <taxon>Spermatophyta</taxon>
        <taxon>Magnoliopsida</taxon>
        <taxon>eudicotyledons</taxon>
        <taxon>Gunneridae</taxon>
        <taxon>Pentapetalae</taxon>
        <taxon>asterids</taxon>
        <taxon>lamiids</taxon>
        <taxon>Lamiales</taxon>
        <taxon>Oleaceae</taxon>
        <taxon>Oleeae</taxon>
        <taxon>Olea</taxon>
    </lineage>
</organism>
<gene>
    <name evidence="1" type="ORF">OLEA9_A033593</name>
</gene>
<accession>A0A8S0V6K6</accession>
<dbReference type="InterPro" id="IPR044296">
    <property type="entry name" value="HIPP46"/>
</dbReference>
<proteinExistence type="predicted"/>
<dbReference type="OrthoDB" id="692882at2759"/>
<reference evidence="1 2" key="1">
    <citation type="submission" date="2019-12" db="EMBL/GenBank/DDBJ databases">
        <authorList>
            <person name="Alioto T."/>
            <person name="Alioto T."/>
            <person name="Gomez Garrido J."/>
        </authorList>
    </citation>
    <scope>NUCLEOTIDE SEQUENCE [LARGE SCALE GENOMIC DNA]</scope>
</reference>
<comment type="caution">
    <text evidence="1">The sequence shown here is derived from an EMBL/GenBank/DDBJ whole genome shotgun (WGS) entry which is preliminary data.</text>
</comment>
<keyword evidence="2" id="KW-1185">Reference proteome</keyword>